<dbReference type="AlphaFoldDB" id="A0A6J7VZ38"/>
<protein>
    <submittedName>
        <fullName evidence="1">Unannotated protein</fullName>
    </submittedName>
</protein>
<dbReference type="InterPro" id="IPR011008">
    <property type="entry name" value="Dimeric_a/b-barrel"/>
</dbReference>
<gene>
    <name evidence="1" type="ORF">UFOPK4410_00751</name>
</gene>
<name>A0A6J7VZ38_9ZZZZ</name>
<proteinExistence type="predicted"/>
<dbReference type="EMBL" id="CAFBRV010000064">
    <property type="protein sequence ID" value="CAB5114982.1"/>
    <property type="molecule type" value="Genomic_DNA"/>
</dbReference>
<sequence>MERVCFTFEIFEGKEAEYKKRHDEIWPELVEALKECGFENYSIFRRGLNVVGYFEVKPDAKTAFAKLGAYEVNAKWSKWFEDVIVNLADNQGNLMAMTEVWHLD</sequence>
<reference evidence="1" key="1">
    <citation type="submission" date="2020-05" db="EMBL/GenBank/DDBJ databases">
        <authorList>
            <person name="Chiriac C."/>
            <person name="Salcher M."/>
            <person name="Ghai R."/>
            <person name="Kavagutti S V."/>
        </authorList>
    </citation>
    <scope>NUCLEOTIDE SEQUENCE</scope>
</reference>
<dbReference type="InterPro" id="IPR008000">
    <property type="entry name" value="Rham/fucose_mutarotase"/>
</dbReference>
<dbReference type="PANTHER" id="PTHR34389">
    <property type="entry name" value="L-RHAMNOSE MUTAROTASE"/>
    <property type="match status" value="1"/>
</dbReference>
<dbReference type="PANTHER" id="PTHR34389:SF2">
    <property type="entry name" value="L-RHAMNOSE MUTAROTASE"/>
    <property type="match status" value="1"/>
</dbReference>
<dbReference type="Gene3D" id="3.30.70.100">
    <property type="match status" value="1"/>
</dbReference>
<accession>A0A6J7VZ38</accession>
<dbReference type="GO" id="GO:0019301">
    <property type="term" value="P:rhamnose catabolic process"/>
    <property type="evidence" value="ECO:0007669"/>
    <property type="project" value="TreeGrafter"/>
</dbReference>
<dbReference type="Pfam" id="PF05336">
    <property type="entry name" value="rhaM"/>
    <property type="match status" value="1"/>
</dbReference>
<organism evidence="1">
    <name type="scientific">freshwater metagenome</name>
    <dbReference type="NCBI Taxonomy" id="449393"/>
    <lineage>
        <taxon>unclassified sequences</taxon>
        <taxon>metagenomes</taxon>
        <taxon>ecological metagenomes</taxon>
    </lineage>
</organism>
<dbReference type="SUPFAM" id="SSF54909">
    <property type="entry name" value="Dimeric alpha+beta barrel"/>
    <property type="match status" value="1"/>
</dbReference>
<dbReference type="GO" id="GO:0016857">
    <property type="term" value="F:racemase and epimerase activity, acting on carbohydrates and derivatives"/>
    <property type="evidence" value="ECO:0007669"/>
    <property type="project" value="InterPro"/>
</dbReference>
<evidence type="ECO:0000313" key="1">
    <source>
        <dbReference type="EMBL" id="CAB5114982.1"/>
    </source>
</evidence>